<gene>
    <name evidence="2" type="ORF">SCF082_LOCUS19292</name>
</gene>
<feature type="non-terminal residue" evidence="2">
    <location>
        <position position="1"/>
    </location>
</feature>
<dbReference type="EMBL" id="CAXAMM010013169">
    <property type="protein sequence ID" value="CAK9030653.1"/>
    <property type="molecule type" value="Genomic_DNA"/>
</dbReference>
<proteinExistence type="predicted"/>
<evidence type="ECO:0000313" key="2">
    <source>
        <dbReference type="EMBL" id="CAK9030653.1"/>
    </source>
</evidence>
<accession>A0ABP0KVA4</accession>
<dbReference type="Proteomes" id="UP001642464">
    <property type="component" value="Unassembled WGS sequence"/>
</dbReference>
<comment type="caution">
    <text evidence="2">The sequence shown here is derived from an EMBL/GenBank/DDBJ whole genome shotgun (WGS) entry which is preliminary data.</text>
</comment>
<evidence type="ECO:0000313" key="3">
    <source>
        <dbReference type="Proteomes" id="UP001642464"/>
    </source>
</evidence>
<reference evidence="2 3" key="1">
    <citation type="submission" date="2024-02" db="EMBL/GenBank/DDBJ databases">
        <authorList>
            <person name="Chen Y."/>
            <person name="Shah S."/>
            <person name="Dougan E. K."/>
            <person name="Thang M."/>
            <person name="Chan C."/>
        </authorList>
    </citation>
    <scope>NUCLEOTIDE SEQUENCE [LARGE SCALE GENOMIC DNA]</scope>
</reference>
<evidence type="ECO:0008006" key="4">
    <source>
        <dbReference type="Google" id="ProtNLM"/>
    </source>
</evidence>
<feature type="region of interest" description="Disordered" evidence="1">
    <location>
        <begin position="388"/>
        <end position="418"/>
    </location>
</feature>
<name>A0ABP0KVA4_9DINO</name>
<feature type="region of interest" description="Disordered" evidence="1">
    <location>
        <begin position="268"/>
        <end position="295"/>
    </location>
</feature>
<protein>
    <recommendedName>
        <fullName evidence="4">HEAT repeat-containing protein 1</fullName>
    </recommendedName>
</protein>
<sequence length="418" mass="46496">LVSAPAHQIPWLFEWLANSNKKGPQTSQGLELLNDVLELLPVSYPLHSHVPWLLSLPVQQPDGPPLLEKLLRRPPSAFRPSVEQAMPIFQTLGATRSAPRRLLLRALESAAPKKAFRTVLDALAILAGADLSEDEEELLAVLLRPAQLGGFEVLAASWEAESRSEVYQAQLLPCLTKMMAEETLWRGTCRLLVQLFRALAKAFARQRAQEQVLTDGSSRRGDERPKTPVEFLVFLQFWKILKPRLKEGREALSCLQHLWQSVRRCSKTRANGRNGGSRDPRARAPGGERGFGLYRPREDPQGLQSKVLDSCCGVLLLGAEWFEVSLVVAAISLMSDSNGKEIDEGLLFWRRFIVDSHQVQVQDMLKDDLSQSTVMRRDPSHARARARVFGHPPNQESASWSGRGAQEAFGKPNDGGAG</sequence>
<evidence type="ECO:0000256" key="1">
    <source>
        <dbReference type="SAM" id="MobiDB-lite"/>
    </source>
</evidence>
<organism evidence="2 3">
    <name type="scientific">Durusdinium trenchii</name>
    <dbReference type="NCBI Taxonomy" id="1381693"/>
    <lineage>
        <taxon>Eukaryota</taxon>
        <taxon>Sar</taxon>
        <taxon>Alveolata</taxon>
        <taxon>Dinophyceae</taxon>
        <taxon>Suessiales</taxon>
        <taxon>Symbiodiniaceae</taxon>
        <taxon>Durusdinium</taxon>
    </lineage>
</organism>
<keyword evidence="3" id="KW-1185">Reference proteome</keyword>